<feature type="chain" id="PRO_5002062717" description="Secreted protein" evidence="1">
    <location>
        <begin position="20"/>
        <end position="64"/>
    </location>
</feature>
<name>A0A0A9B021_ARUDO</name>
<reference evidence="2" key="2">
    <citation type="journal article" date="2015" name="Data Brief">
        <title>Shoot transcriptome of the giant reed, Arundo donax.</title>
        <authorList>
            <person name="Barrero R.A."/>
            <person name="Guerrero F.D."/>
            <person name="Moolhuijzen P."/>
            <person name="Goolsby J.A."/>
            <person name="Tidwell J."/>
            <person name="Bellgard S.E."/>
            <person name="Bellgard M.I."/>
        </authorList>
    </citation>
    <scope>NUCLEOTIDE SEQUENCE</scope>
    <source>
        <tissue evidence="2">Shoot tissue taken approximately 20 cm above the soil surface</tissue>
    </source>
</reference>
<keyword evidence="1" id="KW-0732">Signal</keyword>
<organism evidence="2">
    <name type="scientific">Arundo donax</name>
    <name type="common">Giant reed</name>
    <name type="synonym">Donax arundinaceus</name>
    <dbReference type="NCBI Taxonomy" id="35708"/>
    <lineage>
        <taxon>Eukaryota</taxon>
        <taxon>Viridiplantae</taxon>
        <taxon>Streptophyta</taxon>
        <taxon>Embryophyta</taxon>
        <taxon>Tracheophyta</taxon>
        <taxon>Spermatophyta</taxon>
        <taxon>Magnoliopsida</taxon>
        <taxon>Liliopsida</taxon>
        <taxon>Poales</taxon>
        <taxon>Poaceae</taxon>
        <taxon>PACMAD clade</taxon>
        <taxon>Arundinoideae</taxon>
        <taxon>Arundineae</taxon>
        <taxon>Arundo</taxon>
    </lineage>
</organism>
<protein>
    <recommendedName>
        <fullName evidence="3">Secreted protein</fullName>
    </recommendedName>
</protein>
<evidence type="ECO:0008006" key="3">
    <source>
        <dbReference type="Google" id="ProtNLM"/>
    </source>
</evidence>
<accession>A0A0A9B021</accession>
<reference evidence="2" key="1">
    <citation type="submission" date="2014-09" db="EMBL/GenBank/DDBJ databases">
        <authorList>
            <person name="Magalhaes I.L.F."/>
            <person name="Oliveira U."/>
            <person name="Santos F.R."/>
            <person name="Vidigal T.H.D.A."/>
            <person name="Brescovit A.D."/>
            <person name="Santos A.J."/>
        </authorList>
    </citation>
    <scope>NUCLEOTIDE SEQUENCE</scope>
    <source>
        <tissue evidence="2">Shoot tissue taken approximately 20 cm above the soil surface</tissue>
    </source>
</reference>
<evidence type="ECO:0000256" key="1">
    <source>
        <dbReference type="SAM" id="SignalP"/>
    </source>
</evidence>
<dbReference type="EMBL" id="GBRH01245243">
    <property type="protein sequence ID" value="JAD52652.1"/>
    <property type="molecule type" value="Transcribed_RNA"/>
</dbReference>
<evidence type="ECO:0000313" key="2">
    <source>
        <dbReference type="EMBL" id="JAD52652.1"/>
    </source>
</evidence>
<dbReference type="AlphaFoldDB" id="A0A0A9B021"/>
<feature type="signal peptide" evidence="1">
    <location>
        <begin position="1"/>
        <end position="19"/>
    </location>
</feature>
<sequence length="64" mass="7130">MILLLVTAASMAMPTLIPSLPHDRMPCLQTEQRSCRRATCCTTLSRDFLLVHLDLTASSRSRAK</sequence>
<proteinExistence type="predicted"/>